<evidence type="ECO:0000313" key="4">
    <source>
        <dbReference type="Proteomes" id="UP001469553"/>
    </source>
</evidence>
<organism evidence="3 4">
    <name type="scientific">Ameca splendens</name>
    <dbReference type="NCBI Taxonomy" id="208324"/>
    <lineage>
        <taxon>Eukaryota</taxon>
        <taxon>Metazoa</taxon>
        <taxon>Chordata</taxon>
        <taxon>Craniata</taxon>
        <taxon>Vertebrata</taxon>
        <taxon>Euteleostomi</taxon>
        <taxon>Actinopterygii</taxon>
        <taxon>Neopterygii</taxon>
        <taxon>Teleostei</taxon>
        <taxon>Neoteleostei</taxon>
        <taxon>Acanthomorphata</taxon>
        <taxon>Ovalentaria</taxon>
        <taxon>Atherinomorphae</taxon>
        <taxon>Cyprinodontiformes</taxon>
        <taxon>Goodeidae</taxon>
        <taxon>Ameca</taxon>
    </lineage>
</organism>
<keyword evidence="4" id="KW-1185">Reference proteome</keyword>
<protein>
    <recommendedName>
        <fullName evidence="5">Secreted protein</fullName>
    </recommendedName>
</protein>
<sequence>MFFRGRSVTDYSQSLLFLLLLSLPFSCVTTAQALFFSATHTTTTGAESKNTLSAHRPGAAHGWLASSSGL</sequence>
<keyword evidence="2" id="KW-0732">Signal</keyword>
<evidence type="ECO:0000313" key="3">
    <source>
        <dbReference type="EMBL" id="MEQ2283829.1"/>
    </source>
</evidence>
<reference evidence="3 4" key="1">
    <citation type="submission" date="2021-06" db="EMBL/GenBank/DDBJ databases">
        <authorList>
            <person name="Palmer J.M."/>
        </authorList>
    </citation>
    <scope>NUCLEOTIDE SEQUENCE [LARGE SCALE GENOMIC DNA]</scope>
    <source>
        <strain evidence="3 4">AS_MEX2019</strain>
        <tissue evidence="3">Muscle</tissue>
    </source>
</reference>
<comment type="caution">
    <text evidence="3">The sequence shown here is derived from an EMBL/GenBank/DDBJ whole genome shotgun (WGS) entry which is preliminary data.</text>
</comment>
<accession>A0ABV0XQR0</accession>
<feature type="chain" id="PRO_5045570677" description="Secreted protein" evidence="2">
    <location>
        <begin position="34"/>
        <end position="70"/>
    </location>
</feature>
<proteinExistence type="predicted"/>
<feature type="signal peptide" evidence="2">
    <location>
        <begin position="1"/>
        <end position="33"/>
    </location>
</feature>
<evidence type="ECO:0008006" key="5">
    <source>
        <dbReference type="Google" id="ProtNLM"/>
    </source>
</evidence>
<gene>
    <name evidence="3" type="ORF">AMECASPLE_015511</name>
</gene>
<dbReference type="Proteomes" id="UP001469553">
    <property type="component" value="Unassembled WGS sequence"/>
</dbReference>
<name>A0ABV0XQR0_9TELE</name>
<dbReference type="EMBL" id="JAHRIP010010498">
    <property type="protein sequence ID" value="MEQ2283829.1"/>
    <property type="molecule type" value="Genomic_DNA"/>
</dbReference>
<feature type="region of interest" description="Disordered" evidence="1">
    <location>
        <begin position="47"/>
        <end position="70"/>
    </location>
</feature>
<evidence type="ECO:0000256" key="1">
    <source>
        <dbReference type="SAM" id="MobiDB-lite"/>
    </source>
</evidence>
<evidence type="ECO:0000256" key="2">
    <source>
        <dbReference type="SAM" id="SignalP"/>
    </source>
</evidence>